<dbReference type="EMBL" id="BRYB01000118">
    <property type="protein sequence ID" value="GMI23228.1"/>
    <property type="molecule type" value="Genomic_DNA"/>
</dbReference>
<name>A0ABQ6MBL0_9STRA</name>
<feature type="signal peptide" evidence="2">
    <location>
        <begin position="1"/>
        <end position="15"/>
    </location>
</feature>
<evidence type="ECO:0000256" key="1">
    <source>
        <dbReference type="SAM" id="MobiDB-lite"/>
    </source>
</evidence>
<evidence type="ECO:0000313" key="4">
    <source>
        <dbReference type="Proteomes" id="UP001165060"/>
    </source>
</evidence>
<feature type="chain" id="PRO_5046730951" evidence="2">
    <location>
        <begin position="16"/>
        <end position="135"/>
    </location>
</feature>
<organism evidence="3 4">
    <name type="scientific">Tetraparma gracilis</name>
    <dbReference type="NCBI Taxonomy" id="2962635"/>
    <lineage>
        <taxon>Eukaryota</taxon>
        <taxon>Sar</taxon>
        <taxon>Stramenopiles</taxon>
        <taxon>Ochrophyta</taxon>
        <taxon>Bolidophyceae</taxon>
        <taxon>Parmales</taxon>
        <taxon>Triparmaceae</taxon>
        <taxon>Tetraparma</taxon>
    </lineage>
</organism>
<dbReference type="Proteomes" id="UP001165060">
    <property type="component" value="Unassembled WGS sequence"/>
</dbReference>
<accession>A0ABQ6MBL0</accession>
<comment type="caution">
    <text evidence="3">The sequence shown here is derived from an EMBL/GenBank/DDBJ whole genome shotgun (WGS) entry which is preliminary data.</text>
</comment>
<keyword evidence="4" id="KW-1185">Reference proteome</keyword>
<evidence type="ECO:0000256" key="2">
    <source>
        <dbReference type="SAM" id="SignalP"/>
    </source>
</evidence>
<sequence length="135" mass="14329">MRSLPLLLLLPLASSLSPPLPRRSFLSAPVALAGVSLLPPPSLADEPSLFDTEIFNPNVKLTDDQKKAAPKVDMMRSSAPRKPAADAGFEGEDPYSQEAIRAKRAKAAGMWGGGGKTSRKDKGKSFIEQQGGGAW</sequence>
<gene>
    <name evidence="3" type="ORF">TeGR_g13287</name>
</gene>
<proteinExistence type="predicted"/>
<keyword evidence="2" id="KW-0732">Signal</keyword>
<protein>
    <submittedName>
        <fullName evidence="3">Uncharacterized protein</fullName>
    </submittedName>
</protein>
<feature type="region of interest" description="Disordered" evidence="1">
    <location>
        <begin position="64"/>
        <end position="135"/>
    </location>
</feature>
<reference evidence="3 4" key="1">
    <citation type="journal article" date="2023" name="Commun. Biol.">
        <title>Genome analysis of Parmales, the sister group of diatoms, reveals the evolutionary specialization of diatoms from phago-mixotrophs to photoautotrophs.</title>
        <authorList>
            <person name="Ban H."/>
            <person name="Sato S."/>
            <person name="Yoshikawa S."/>
            <person name="Yamada K."/>
            <person name="Nakamura Y."/>
            <person name="Ichinomiya M."/>
            <person name="Sato N."/>
            <person name="Blanc-Mathieu R."/>
            <person name="Endo H."/>
            <person name="Kuwata A."/>
            <person name="Ogata H."/>
        </authorList>
    </citation>
    <scope>NUCLEOTIDE SEQUENCE [LARGE SCALE GENOMIC DNA]</scope>
</reference>
<evidence type="ECO:0000313" key="3">
    <source>
        <dbReference type="EMBL" id="GMI23228.1"/>
    </source>
</evidence>